<reference evidence="1 2" key="1">
    <citation type="submission" date="2016-04" db="EMBL/GenBank/DDBJ databases">
        <title>Draft genome of Fonsecaea erecta CBS 125763.</title>
        <authorList>
            <person name="Weiss V.A."/>
            <person name="Vicente V.A."/>
            <person name="Raittz R.T."/>
            <person name="Moreno L.F."/>
            <person name="De Souza E.M."/>
            <person name="Pedrosa F.O."/>
            <person name="Steffens M.B."/>
            <person name="Faoro H."/>
            <person name="Tadra-Sfeir M.Z."/>
            <person name="Najafzadeh M.J."/>
            <person name="Felipe M.S."/>
            <person name="Teixeira M."/>
            <person name="Sun J."/>
            <person name="Xi L."/>
            <person name="Gomes R."/>
            <person name="De Azevedo C.M."/>
            <person name="Salgado C.G."/>
            <person name="Da Silva M.B."/>
            <person name="Nascimento M.F."/>
            <person name="Queiroz-Telles F."/>
            <person name="Attili D.S."/>
            <person name="Gorbushina A."/>
        </authorList>
    </citation>
    <scope>NUCLEOTIDE SEQUENCE [LARGE SCALE GENOMIC DNA]</scope>
    <source>
        <strain evidence="1 2">CBS 125763</strain>
    </source>
</reference>
<dbReference type="Proteomes" id="UP000078343">
    <property type="component" value="Unassembled WGS sequence"/>
</dbReference>
<comment type="caution">
    <text evidence="1">The sequence shown here is derived from an EMBL/GenBank/DDBJ whole genome shotgun (WGS) entry which is preliminary data.</text>
</comment>
<gene>
    <name evidence="1" type="ORF">AYL99_03769</name>
</gene>
<name>A0A178ZQC2_9EURO</name>
<dbReference type="AlphaFoldDB" id="A0A178ZQC2"/>
<organism evidence="1 2">
    <name type="scientific">Fonsecaea erecta</name>
    <dbReference type="NCBI Taxonomy" id="1367422"/>
    <lineage>
        <taxon>Eukaryota</taxon>
        <taxon>Fungi</taxon>
        <taxon>Dikarya</taxon>
        <taxon>Ascomycota</taxon>
        <taxon>Pezizomycotina</taxon>
        <taxon>Eurotiomycetes</taxon>
        <taxon>Chaetothyriomycetidae</taxon>
        <taxon>Chaetothyriales</taxon>
        <taxon>Herpotrichiellaceae</taxon>
        <taxon>Fonsecaea</taxon>
    </lineage>
</organism>
<dbReference type="GeneID" id="30007938"/>
<dbReference type="RefSeq" id="XP_018694933.1">
    <property type="nucleotide sequence ID" value="XM_018835283.1"/>
</dbReference>
<proteinExistence type="predicted"/>
<protein>
    <submittedName>
        <fullName evidence="1">Uncharacterized protein</fullName>
    </submittedName>
</protein>
<sequence>MRQSRCSSANIEQVGAGTVRVVVANNTEFPLNPFGETSTIVSPDATVLASPQLIPPSSQTGKAGAFQTKPNPSHPLLAISVYETPDPSKVLIFLVVYSPDGNNNIAKSGFYDKSNTTVNAALLKHASENPHLSPTNKFDYIDDNQNQRTLTVTGSISSGLLVKAGFKITSKASA</sequence>
<accession>A0A178ZQC2</accession>
<dbReference type="EMBL" id="LVYI01000003">
    <property type="protein sequence ID" value="OAP61566.1"/>
    <property type="molecule type" value="Genomic_DNA"/>
</dbReference>
<evidence type="ECO:0000313" key="2">
    <source>
        <dbReference type="Proteomes" id="UP000078343"/>
    </source>
</evidence>
<evidence type="ECO:0000313" key="1">
    <source>
        <dbReference type="EMBL" id="OAP61566.1"/>
    </source>
</evidence>
<keyword evidence="2" id="KW-1185">Reference proteome</keyword>